<organism evidence="2 3">
    <name type="scientific">Paenibacillus roseus</name>
    <dbReference type="NCBI Taxonomy" id="2798579"/>
    <lineage>
        <taxon>Bacteria</taxon>
        <taxon>Bacillati</taxon>
        <taxon>Bacillota</taxon>
        <taxon>Bacilli</taxon>
        <taxon>Bacillales</taxon>
        <taxon>Paenibacillaceae</taxon>
        <taxon>Paenibacillus</taxon>
    </lineage>
</organism>
<gene>
    <name evidence="2" type="ORF">JFN88_01040</name>
</gene>
<keyword evidence="3" id="KW-1185">Reference proteome</keyword>
<evidence type="ECO:0000256" key="1">
    <source>
        <dbReference type="SAM" id="SignalP"/>
    </source>
</evidence>
<name>A0A934MTB7_9BACL</name>
<feature type="signal peptide" evidence="1">
    <location>
        <begin position="1"/>
        <end position="23"/>
    </location>
</feature>
<dbReference type="EMBL" id="JAELUP010000003">
    <property type="protein sequence ID" value="MBJ6359907.1"/>
    <property type="molecule type" value="Genomic_DNA"/>
</dbReference>
<reference evidence="2" key="1">
    <citation type="submission" date="2020-12" db="EMBL/GenBank/DDBJ databases">
        <authorList>
            <person name="Huq M.A."/>
        </authorList>
    </citation>
    <scope>NUCLEOTIDE SEQUENCE</scope>
    <source>
        <strain evidence="2">MAHUQ-46</strain>
    </source>
</reference>
<dbReference type="RefSeq" id="WP_199017435.1">
    <property type="nucleotide sequence ID" value="NZ_JAELUP010000003.1"/>
</dbReference>
<accession>A0A934MTB7</accession>
<protein>
    <submittedName>
        <fullName evidence="2">Uncharacterized protein</fullName>
    </submittedName>
</protein>
<keyword evidence="1" id="KW-0732">Signal</keyword>
<evidence type="ECO:0000313" key="3">
    <source>
        <dbReference type="Proteomes" id="UP000640274"/>
    </source>
</evidence>
<proteinExistence type="predicted"/>
<dbReference type="Proteomes" id="UP000640274">
    <property type="component" value="Unassembled WGS sequence"/>
</dbReference>
<evidence type="ECO:0000313" key="2">
    <source>
        <dbReference type="EMBL" id="MBJ6359907.1"/>
    </source>
</evidence>
<feature type="chain" id="PRO_5037896028" evidence="1">
    <location>
        <begin position="24"/>
        <end position="116"/>
    </location>
</feature>
<sequence>MRKFSVIIIMMIMLLSLSSIASAGTSAPFYLQGNVSYKFTAYNPSFNGHGSVQITLLRVTPNGDVPVGSNSVTVRPLETTTQKLLLASNLPPDYYKVRVTVSFGTVNVYSDQLIQE</sequence>
<dbReference type="AlphaFoldDB" id="A0A934MTB7"/>
<comment type="caution">
    <text evidence="2">The sequence shown here is derived from an EMBL/GenBank/DDBJ whole genome shotgun (WGS) entry which is preliminary data.</text>
</comment>